<comment type="caution">
    <text evidence="1">The sequence shown here is derived from an EMBL/GenBank/DDBJ whole genome shotgun (WGS) entry which is preliminary data.</text>
</comment>
<sequence>MMMQNQSAVAAYAMAGEAVRTDRSRERDAVARVTRMLKEARESGDRVETAKAVATQYRLWSMFFTDLSVPGNSLPEQLRKQLTTISAVVLQNADYKPGEEVDFEFHINVNEAIMEGLQGG</sequence>
<evidence type="ECO:0000313" key="1">
    <source>
        <dbReference type="EMBL" id="MFC4351518.1"/>
    </source>
</evidence>
<keyword evidence="2" id="KW-1185">Reference proteome</keyword>
<keyword evidence="1" id="KW-0282">Flagellum</keyword>
<accession>A0ABV8UJS9</accession>
<protein>
    <submittedName>
        <fullName evidence="1">Flagellar biosynthesis regulator FlaF</fullName>
    </submittedName>
</protein>
<dbReference type="Pfam" id="PF07309">
    <property type="entry name" value="FlaF"/>
    <property type="match status" value="1"/>
</dbReference>
<evidence type="ECO:0000313" key="2">
    <source>
        <dbReference type="Proteomes" id="UP001595799"/>
    </source>
</evidence>
<dbReference type="EMBL" id="JBHSCW010000003">
    <property type="protein sequence ID" value="MFC4351518.1"/>
    <property type="molecule type" value="Genomic_DNA"/>
</dbReference>
<keyword evidence="1" id="KW-0969">Cilium</keyword>
<keyword evidence="1" id="KW-0966">Cell projection</keyword>
<dbReference type="Proteomes" id="UP001595799">
    <property type="component" value="Unassembled WGS sequence"/>
</dbReference>
<dbReference type="InterPro" id="IPR010845">
    <property type="entry name" value="FlaF"/>
</dbReference>
<name>A0ABV8UJS9_9PROT</name>
<dbReference type="RefSeq" id="WP_382421847.1">
    <property type="nucleotide sequence ID" value="NZ_JBHSCW010000003.1"/>
</dbReference>
<gene>
    <name evidence="1" type="ORF">ACFOW6_08200</name>
</gene>
<reference evidence="2" key="1">
    <citation type="journal article" date="2019" name="Int. J. Syst. Evol. Microbiol.">
        <title>The Global Catalogue of Microorganisms (GCM) 10K type strain sequencing project: providing services to taxonomists for standard genome sequencing and annotation.</title>
        <authorList>
            <consortium name="The Broad Institute Genomics Platform"/>
            <consortium name="The Broad Institute Genome Sequencing Center for Infectious Disease"/>
            <person name="Wu L."/>
            <person name="Ma J."/>
        </authorList>
    </citation>
    <scope>NUCLEOTIDE SEQUENCE [LARGE SCALE GENOMIC DNA]</scope>
    <source>
        <strain evidence="2">CECT 8472</strain>
    </source>
</reference>
<organism evidence="1 2">
    <name type="scientific">Fodinicurvata halophila</name>
    <dbReference type="NCBI Taxonomy" id="1419723"/>
    <lineage>
        <taxon>Bacteria</taxon>
        <taxon>Pseudomonadati</taxon>
        <taxon>Pseudomonadota</taxon>
        <taxon>Alphaproteobacteria</taxon>
        <taxon>Rhodospirillales</taxon>
        <taxon>Rhodovibrionaceae</taxon>
        <taxon>Fodinicurvata</taxon>
    </lineage>
</organism>
<proteinExistence type="predicted"/>